<dbReference type="AlphaFoldDB" id="A0A075GHE8"/>
<dbReference type="Gene3D" id="3.30.70.920">
    <property type="match status" value="1"/>
</dbReference>
<organism evidence="2">
    <name type="scientific">uncultured marine thaumarchaeote KM3_140_D09</name>
    <dbReference type="NCBI Taxonomy" id="1456009"/>
    <lineage>
        <taxon>Archaea</taxon>
        <taxon>Nitrososphaerota</taxon>
        <taxon>environmental samples</taxon>
    </lineage>
</organism>
<reference evidence="2" key="1">
    <citation type="journal article" date="2014" name="Genome Biol. Evol.">
        <title>Pangenome evidence for extensive interdomain horizontal transfer affecting lineage core and shell genes in uncultured planktonic thaumarchaeota and euryarchaeota.</title>
        <authorList>
            <person name="Deschamps P."/>
            <person name="Zivanovic Y."/>
            <person name="Moreira D."/>
            <person name="Rodriguez-Valera F."/>
            <person name="Lopez-Garcia P."/>
        </authorList>
    </citation>
    <scope>NUCLEOTIDE SEQUENCE</scope>
</reference>
<feature type="domain" description="Transcription regulator AsnC/Lrp ligand binding" evidence="1">
    <location>
        <begin position="7"/>
        <end position="76"/>
    </location>
</feature>
<proteinExistence type="predicted"/>
<name>A0A075GHE8_9ARCH</name>
<dbReference type="InterPro" id="IPR011008">
    <property type="entry name" value="Dimeric_a/b-barrel"/>
</dbReference>
<protein>
    <submittedName>
        <fullName evidence="2">Transcriptional regulator</fullName>
    </submittedName>
</protein>
<dbReference type="Pfam" id="PF01037">
    <property type="entry name" value="AsnC_trans_reg"/>
    <property type="match status" value="1"/>
</dbReference>
<dbReference type="EMBL" id="KF900609">
    <property type="protein sequence ID" value="AIF01028.1"/>
    <property type="molecule type" value="Genomic_DNA"/>
</dbReference>
<dbReference type="InterPro" id="IPR019887">
    <property type="entry name" value="Tscrpt_reg_AsnC/Lrp_C"/>
</dbReference>
<dbReference type="SUPFAM" id="SSF54909">
    <property type="entry name" value="Dimeric alpha+beta barrel"/>
    <property type="match status" value="1"/>
</dbReference>
<sequence>MAQAYVLLNCELGAEEEIIGKLKELENVKEVHGTFGAYDITTKLEAETTEKIRETITQNLRKMDKIRSTLTLTVVEGQG</sequence>
<evidence type="ECO:0000313" key="2">
    <source>
        <dbReference type="EMBL" id="AIF01028.1"/>
    </source>
</evidence>
<evidence type="ECO:0000259" key="1">
    <source>
        <dbReference type="Pfam" id="PF01037"/>
    </source>
</evidence>
<accession>A0A075GHE8</accession>